<dbReference type="PANTHER" id="PTHR11753">
    <property type="entry name" value="ADAPTOR COMPLEXES SMALL SUBUNIT FAMILY"/>
    <property type="match status" value="1"/>
</dbReference>
<dbReference type="Pfam" id="PF01217">
    <property type="entry name" value="Clat_adaptor_s"/>
    <property type="match status" value="1"/>
</dbReference>
<dbReference type="CDD" id="cd14831">
    <property type="entry name" value="AP1_sigma"/>
    <property type="match status" value="1"/>
</dbReference>
<dbReference type="GO" id="GO:0030121">
    <property type="term" value="C:AP-1 adaptor complex"/>
    <property type="evidence" value="ECO:0007669"/>
    <property type="project" value="InterPro"/>
</dbReference>
<keyword evidence="5" id="KW-0813">Transport</keyword>
<dbReference type="EMBL" id="SWLE01000019">
    <property type="protein sequence ID" value="TNM87574.1"/>
    <property type="molecule type" value="Genomic_DNA"/>
</dbReference>
<gene>
    <name evidence="22" type="ORF">fugu_005795</name>
</gene>
<evidence type="ECO:0000259" key="21">
    <source>
        <dbReference type="Pfam" id="PF01217"/>
    </source>
</evidence>
<evidence type="ECO:0000313" key="23">
    <source>
        <dbReference type="Proteomes" id="UP000516260"/>
    </source>
</evidence>
<evidence type="ECO:0000256" key="9">
    <source>
        <dbReference type="ARBA" id="ARBA00023176"/>
    </source>
</evidence>
<dbReference type="InterPro" id="IPR044733">
    <property type="entry name" value="AP1_sigma"/>
</dbReference>
<sequence length="196" mass="23282">MMQFMLLFSRQGKLRLQKWYVPLSDKEKKKITRELVQTILARKPKMCSFLEWRDLKIVYKRYASLYFCCAVEDQDNELITLEIIHRYVELLDKYFGSVCELDIIFNFEKAYFILDEFLLGGEAQETSKKNVLKAIEQADLLQEVRPPHDLYHMCGHIYLADFSSVLLQCDHSDMRGYVMNSLFDMWIDGLCYTLNL</sequence>
<reference evidence="22 23" key="1">
    <citation type="submission" date="2019-04" db="EMBL/GenBank/DDBJ databases">
        <title>The sequence and de novo assembly of Takifugu bimaculatus genome using PacBio and Hi-C technologies.</title>
        <authorList>
            <person name="Xu P."/>
            <person name="Liu B."/>
            <person name="Zhou Z."/>
        </authorList>
    </citation>
    <scope>NUCLEOTIDE SEQUENCE [LARGE SCALE GENOMIC DNA]</scope>
    <source>
        <strain evidence="22">TB-2018</strain>
        <tissue evidence="22">Muscle</tissue>
    </source>
</reference>
<evidence type="ECO:0000256" key="8">
    <source>
        <dbReference type="ARBA" id="ARBA00023136"/>
    </source>
</evidence>
<keyword evidence="6" id="KW-0653">Protein transport</keyword>
<evidence type="ECO:0000256" key="12">
    <source>
        <dbReference type="ARBA" id="ARBA00062489"/>
    </source>
</evidence>
<evidence type="ECO:0000256" key="11">
    <source>
        <dbReference type="ARBA" id="ARBA00059060"/>
    </source>
</evidence>
<evidence type="ECO:0000256" key="14">
    <source>
        <dbReference type="ARBA" id="ARBA00077033"/>
    </source>
</evidence>
<dbReference type="AlphaFoldDB" id="A0A4Z2B5D8"/>
<accession>A0A4Z2B5D8</accession>
<dbReference type="PROSITE" id="PS00989">
    <property type="entry name" value="CLAT_ADAPTOR_S"/>
    <property type="match status" value="1"/>
</dbReference>
<evidence type="ECO:0000256" key="13">
    <source>
        <dbReference type="ARBA" id="ARBA00074182"/>
    </source>
</evidence>
<comment type="function">
    <text evidence="11">Subunit of clathrin-associated adaptor protein complex 1 that plays a role in protein sorting in the late-Golgi/trans-Golgi network (TGN) and/or endosomes. The AP complexes mediate both the recruitment of clathrin to membranes and the recognition of sorting signals within the cytosolic tails of transmembrane cargo molecules.</text>
</comment>
<evidence type="ECO:0000256" key="16">
    <source>
        <dbReference type="ARBA" id="ARBA00079447"/>
    </source>
</evidence>
<evidence type="ECO:0000256" key="6">
    <source>
        <dbReference type="ARBA" id="ARBA00022927"/>
    </source>
</evidence>
<dbReference type="GO" id="GO:0006886">
    <property type="term" value="P:intracellular protein transport"/>
    <property type="evidence" value="ECO:0007669"/>
    <property type="project" value="InterPro"/>
</dbReference>
<evidence type="ECO:0000256" key="17">
    <source>
        <dbReference type="ARBA" id="ARBA00081799"/>
    </source>
</evidence>
<keyword evidence="10" id="KW-0968">Cytoplasmic vesicle</keyword>
<feature type="domain" description="AP complex mu/sigma subunit" evidence="21">
    <location>
        <begin position="1"/>
        <end position="141"/>
    </location>
</feature>
<dbReference type="SUPFAM" id="SSF64356">
    <property type="entry name" value="SNARE-like"/>
    <property type="match status" value="1"/>
</dbReference>
<dbReference type="FunFam" id="3.30.450.60:FF:000009">
    <property type="entry name" value="AP complex subunit sigma"/>
    <property type="match status" value="1"/>
</dbReference>
<name>A0A4Z2B5D8_9TELE</name>
<keyword evidence="8" id="KW-0472">Membrane</keyword>
<dbReference type="InterPro" id="IPR000804">
    <property type="entry name" value="Clathrin_sm-chain_CS"/>
</dbReference>
<evidence type="ECO:0000256" key="3">
    <source>
        <dbReference type="ARBA" id="ARBA00004600"/>
    </source>
</evidence>
<proteinExistence type="inferred from homology"/>
<comment type="caution">
    <text evidence="22">The sequence shown here is derived from an EMBL/GenBank/DDBJ whole genome shotgun (WGS) entry which is preliminary data.</text>
</comment>
<evidence type="ECO:0000256" key="7">
    <source>
        <dbReference type="ARBA" id="ARBA00023034"/>
    </source>
</evidence>
<dbReference type="InterPro" id="IPR011012">
    <property type="entry name" value="Longin-like_dom_sf"/>
</dbReference>
<evidence type="ECO:0000256" key="15">
    <source>
        <dbReference type="ARBA" id="ARBA00078289"/>
    </source>
</evidence>
<comment type="subunit">
    <text evidence="12">Adaptor protein complex 1 (AP-1) is a heterotetramer composed of two large adaptins (gamma-type subunit AP1G1 and beta-type subunit AP1B1), a medium adaptin (mu-type subunit AP1M1 or AP1M2) and a small adaptin (sigma-type subunit AP1S1 or AP1S2 or AP1S3). Binds to MUC1.</text>
</comment>
<keyword evidence="9" id="KW-0168">Coated pit</keyword>
<evidence type="ECO:0000313" key="22">
    <source>
        <dbReference type="EMBL" id="TNM87574.1"/>
    </source>
</evidence>
<protein>
    <recommendedName>
        <fullName evidence="13">AP-1 complex subunit sigma-2</fullName>
    </recommendedName>
    <alternativeName>
        <fullName evidence="17">Adaptor protein complex AP-1 subunit sigma-1B</fullName>
    </alternativeName>
    <alternativeName>
        <fullName evidence="19">Adaptor-related protein complex 1 subunit sigma-1B</fullName>
    </alternativeName>
    <alternativeName>
        <fullName evidence="15">Clathrin assembly protein complex 1 sigma-1B small chain</fullName>
    </alternativeName>
    <alternativeName>
        <fullName evidence="18">Golgi adaptor HA1/AP1 adaptin sigma-1B subunit</fullName>
    </alternativeName>
    <alternativeName>
        <fullName evidence="20">Sigma 1B subunit of AP-1 clathrin</fullName>
    </alternativeName>
    <alternativeName>
        <fullName evidence="16">Sigma-adaptin 1B</fullName>
    </alternativeName>
    <alternativeName>
        <fullName evidence="14">Sigma1B-adaptin</fullName>
    </alternativeName>
</protein>
<evidence type="ECO:0000256" key="18">
    <source>
        <dbReference type="ARBA" id="ARBA00081843"/>
    </source>
</evidence>
<organism evidence="22 23">
    <name type="scientific">Takifugu bimaculatus</name>
    <dbReference type="NCBI Taxonomy" id="433685"/>
    <lineage>
        <taxon>Eukaryota</taxon>
        <taxon>Metazoa</taxon>
        <taxon>Chordata</taxon>
        <taxon>Craniata</taxon>
        <taxon>Vertebrata</taxon>
        <taxon>Euteleostomi</taxon>
        <taxon>Actinopterygii</taxon>
        <taxon>Neopterygii</taxon>
        <taxon>Teleostei</taxon>
        <taxon>Neoteleostei</taxon>
        <taxon>Acanthomorphata</taxon>
        <taxon>Eupercaria</taxon>
        <taxon>Tetraodontiformes</taxon>
        <taxon>Tetradontoidea</taxon>
        <taxon>Tetraodontidae</taxon>
        <taxon>Takifugu</taxon>
    </lineage>
</organism>
<evidence type="ECO:0000256" key="4">
    <source>
        <dbReference type="ARBA" id="ARBA00006972"/>
    </source>
</evidence>
<evidence type="ECO:0000256" key="19">
    <source>
        <dbReference type="ARBA" id="ARBA00082346"/>
    </source>
</evidence>
<comment type="subcellular location">
    <subcellularLocation>
        <location evidence="1">Cytoplasmic vesicle membrane</location>
        <topology evidence="1">Peripheral membrane protein</topology>
        <orientation evidence="1">Cytoplasmic side</orientation>
    </subcellularLocation>
    <subcellularLocation>
        <location evidence="2">Golgi apparatus</location>
    </subcellularLocation>
    <subcellularLocation>
        <location evidence="3">Membrane</location>
        <location evidence="3">Clathrin-coated pit</location>
    </subcellularLocation>
</comment>
<evidence type="ECO:0000256" key="2">
    <source>
        <dbReference type="ARBA" id="ARBA00004555"/>
    </source>
</evidence>
<dbReference type="InterPro" id="IPR016635">
    <property type="entry name" value="AP_complex_ssu"/>
</dbReference>
<evidence type="ECO:0000256" key="1">
    <source>
        <dbReference type="ARBA" id="ARBA00004180"/>
    </source>
</evidence>
<dbReference type="GO" id="GO:0005905">
    <property type="term" value="C:clathrin-coated pit"/>
    <property type="evidence" value="ECO:0007669"/>
    <property type="project" value="UniProtKB-SubCell"/>
</dbReference>
<keyword evidence="7" id="KW-0333">Golgi apparatus</keyword>
<evidence type="ECO:0000256" key="10">
    <source>
        <dbReference type="ARBA" id="ARBA00023329"/>
    </source>
</evidence>
<comment type="similarity">
    <text evidence="4">Belongs to the adaptor complexes small subunit family.</text>
</comment>
<dbReference type="InterPro" id="IPR022775">
    <property type="entry name" value="AP_mu_sigma_su"/>
</dbReference>
<dbReference type="Gene3D" id="3.30.450.60">
    <property type="match status" value="1"/>
</dbReference>
<keyword evidence="23" id="KW-1185">Reference proteome</keyword>
<evidence type="ECO:0000256" key="20">
    <source>
        <dbReference type="ARBA" id="ARBA00083701"/>
    </source>
</evidence>
<dbReference type="GO" id="GO:0035615">
    <property type="term" value="F:clathrin adaptor activity"/>
    <property type="evidence" value="ECO:0007669"/>
    <property type="project" value="InterPro"/>
</dbReference>
<evidence type="ECO:0000256" key="5">
    <source>
        <dbReference type="ARBA" id="ARBA00022448"/>
    </source>
</evidence>
<dbReference type="Proteomes" id="UP000516260">
    <property type="component" value="Chromosome 6"/>
</dbReference>